<gene>
    <name evidence="3" type="ORF">ACFPJ5_12785</name>
</gene>
<dbReference type="InterPro" id="IPR013783">
    <property type="entry name" value="Ig-like_fold"/>
</dbReference>
<feature type="region of interest" description="Disordered" evidence="1">
    <location>
        <begin position="392"/>
        <end position="418"/>
    </location>
</feature>
<feature type="region of interest" description="Disordered" evidence="1">
    <location>
        <begin position="431"/>
        <end position="462"/>
    </location>
</feature>
<dbReference type="Pfam" id="PF23951">
    <property type="entry name" value="DUF7282"/>
    <property type="match status" value="2"/>
</dbReference>
<dbReference type="InterPro" id="IPR035986">
    <property type="entry name" value="PKD_dom_sf"/>
</dbReference>
<dbReference type="Proteomes" id="UP001596201">
    <property type="component" value="Unassembled WGS sequence"/>
</dbReference>
<dbReference type="SUPFAM" id="SSF49299">
    <property type="entry name" value="PKD domain"/>
    <property type="match status" value="1"/>
</dbReference>
<keyword evidence="4" id="KW-1185">Reference proteome</keyword>
<evidence type="ECO:0000259" key="2">
    <source>
        <dbReference type="Pfam" id="PF23951"/>
    </source>
</evidence>
<organism evidence="3 4">
    <name type="scientific">Salinirubrum litoreum</name>
    <dbReference type="NCBI Taxonomy" id="1126234"/>
    <lineage>
        <taxon>Archaea</taxon>
        <taxon>Methanobacteriati</taxon>
        <taxon>Methanobacteriota</taxon>
        <taxon>Stenosarchaea group</taxon>
        <taxon>Halobacteria</taxon>
        <taxon>Halobacteriales</taxon>
        <taxon>Haloferacaceae</taxon>
        <taxon>Salinirubrum</taxon>
    </lineage>
</organism>
<evidence type="ECO:0000256" key="1">
    <source>
        <dbReference type="SAM" id="MobiDB-lite"/>
    </source>
</evidence>
<dbReference type="EMBL" id="JBHSKX010000002">
    <property type="protein sequence ID" value="MFC5367808.1"/>
    <property type="molecule type" value="Genomic_DNA"/>
</dbReference>
<feature type="region of interest" description="Disordered" evidence="1">
    <location>
        <begin position="767"/>
        <end position="792"/>
    </location>
</feature>
<feature type="compositionally biased region" description="Polar residues" evidence="1">
    <location>
        <begin position="767"/>
        <end position="781"/>
    </location>
</feature>
<name>A0ABD5RCV5_9EURY</name>
<dbReference type="InterPro" id="IPR055706">
    <property type="entry name" value="Slg1/2_DUF7282"/>
</dbReference>
<dbReference type="Gene3D" id="2.60.40.10">
    <property type="entry name" value="Immunoglobulins"/>
    <property type="match status" value="1"/>
</dbReference>
<protein>
    <submittedName>
        <fullName evidence="3">PKD domain-containing protein</fullName>
    </submittedName>
</protein>
<dbReference type="Pfam" id="PF22352">
    <property type="entry name" value="K319L-like_PKD"/>
    <property type="match status" value="1"/>
</dbReference>
<sequence length="792" mass="83293">MTHDTSFQTLRGVLVAFVCLGLLTAGATAGVVAAPANADGEPLTGPATVQSSAVQTNPEPLDVSPEPFTGLNVSNDDLVLYVNNGSVDVGTFTLQTELEGENADLLFGSGFPGTSYLTVQVDGTNYTSADIFGASESMDPYVTQRPTAVDENTIVTEWTLPEGVVVTQTITLDGQLARFDVDVENTDDTAHDVNTRFLFDYQVAEQDGSPIWLEGEVVTNEVTYDDPAFDSWKTYDTVPEPTLVGQANTITQPTRVQFVDWGFAFSTPYDYTTNPNTEFYNVSQESGDSAGLLYYDLGTLDPGASTTVSTEYGVGEPGEGSETLNLVFEDQSTDGTSVEISSVFLPDGGFLGVYNESDALVGTSALLPVGASENVAVPVSPTLTESQELTVIPYRDDGDGTPELGGDDAPYSVEGEPVTESANVTVGAAPMADAGDDQTVEEDDTVELDGTGSSDPDGDDLTYAWEQTAGPDVGALTDGDTATPEFEAPSVSDDTVVSFELTVTDTAGNSDTDTVNVTVEDDAAPPEPSADVTFADQTSDGTTVVVESVTMSEGGFVAIHNDSLFDGDALGSVVGVSGYLSPGTHENVEVTLFDVPGATFGDDSLPAGEQTLIAMPHFDSDGDEVYDFVATGADVDGPYLGVDGPVIDTAQVTVEAEEPETVYYQLDFVAGSAYQQLGPESGNDFYAEEDRLFRFAHGNSDEGITSKDTAWPSEELRQCVTYGHINQDGDTASITFTVEDGCEETLTLAVYEKPGPGFDPGATQTLVESDSGTFSPGTYTLTVELPDGEESA</sequence>
<feature type="domain" description="DUF7282" evidence="2">
    <location>
        <begin position="530"/>
        <end position="653"/>
    </location>
</feature>
<proteinExistence type="predicted"/>
<reference evidence="3 4" key="1">
    <citation type="journal article" date="2019" name="Int. J. Syst. Evol. Microbiol.">
        <title>The Global Catalogue of Microorganisms (GCM) 10K type strain sequencing project: providing services to taxonomists for standard genome sequencing and annotation.</title>
        <authorList>
            <consortium name="The Broad Institute Genomics Platform"/>
            <consortium name="The Broad Institute Genome Sequencing Center for Infectious Disease"/>
            <person name="Wu L."/>
            <person name="Ma J."/>
        </authorList>
    </citation>
    <scope>NUCLEOTIDE SEQUENCE [LARGE SCALE GENOMIC DNA]</scope>
    <source>
        <strain evidence="3 4">CGMCC 1.12237</strain>
    </source>
</reference>
<feature type="domain" description="DUF7282" evidence="2">
    <location>
        <begin position="327"/>
        <end position="425"/>
    </location>
</feature>
<comment type="caution">
    <text evidence="3">The sequence shown here is derived from an EMBL/GenBank/DDBJ whole genome shotgun (WGS) entry which is preliminary data.</text>
</comment>
<dbReference type="AlphaFoldDB" id="A0ABD5RCV5"/>
<accession>A0ABD5RCV5</accession>
<evidence type="ECO:0000313" key="4">
    <source>
        <dbReference type="Proteomes" id="UP001596201"/>
    </source>
</evidence>
<evidence type="ECO:0000313" key="3">
    <source>
        <dbReference type="EMBL" id="MFC5367808.1"/>
    </source>
</evidence>
<feature type="compositionally biased region" description="Acidic residues" evidence="1">
    <location>
        <begin position="434"/>
        <end position="447"/>
    </location>
</feature>
<dbReference type="RefSeq" id="WP_227230055.1">
    <property type="nucleotide sequence ID" value="NZ_JAJCVJ010000002.1"/>
</dbReference>